<feature type="non-terminal residue" evidence="1">
    <location>
        <position position="177"/>
    </location>
</feature>
<dbReference type="EMBL" id="KZ824552">
    <property type="protein sequence ID" value="RAK87987.1"/>
    <property type="molecule type" value="Genomic_DNA"/>
</dbReference>
<proteinExistence type="predicted"/>
<keyword evidence="2" id="KW-1185">Reference proteome</keyword>
<evidence type="ECO:0000313" key="1">
    <source>
        <dbReference type="EMBL" id="RAK87987.1"/>
    </source>
</evidence>
<reference evidence="1" key="1">
    <citation type="submission" date="2018-02" db="EMBL/GenBank/DDBJ databases">
        <title>The genomes of Aspergillus section Nigri reveals drivers in fungal speciation.</title>
        <authorList>
            <consortium name="DOE Joint Genome Institute"/>
            <person name="Vesth T.C."/>
            <person name="Nybo J."/>
            <person name="Theobald S."/>
            <person name="Brandl J."/>
            <person name="Frisvad J.C."/>
            <person name="Nielsen K.F."/>
            <person name="Lyhne E.K."/>
            <person name="Kogle M.E."/>
            <person name="Kuo A."/>
            <person name="Riley R."/>
            <person name="Clum A."/>
            <person name="Nolan M."/>
            <person name="Lipzen A."/>
            <person name="Salamov A."/>
            <person name="Henrissat B."/>
            <person name="Wiebenga A."/>
            <person name="De vries R.P."/>
            <person name="Grigoriev I.V."/>
            <person name="Mortensen U.H."/>
            <person name="Andersen M.R."/>
            <person name="Baker S.E."/>
        </authorList>
    </citation>
    <scope>NUCLEOTIDE SEQUENCE</scope>
    <source>
        <strain evidence="1">CBS 115574</strain>
    </source>
</reference>
<accession>A0ACD1IC95</accession>
<sequence>MYNIDLHLSPHKGEVTIADESTAADDEITDDGLTDDGLTADSESKDGYALASTSESNAVDNPDDCTWEYNFSEDDFHPVTKQATKVESSVAKAKRLAAAAKQRIYYKKWRGRMSPEQVERFQEYTRNAMRKEYQRRRRRENPGIDKKLYDALPEEKKAERRARRAFKARERRAKKRA</sequence>
<organism evidence="1 2">
    <name type="scientific">Aspergillus costaricaensis CBS 115574</name>
    <dbReference type="NCBI Taxonomy" id="1448317"/>
    <lineage>
        <taxon>Eukaryota</taxon>
        <taxon>Fungi</taxon>
        <taxon>Dikarya</taxon>
        <taxon>Ascomycota</taxon>
        <taxon>Pezizomycotina</taxon>
        <taxon>Eurotiomycetes</taxon>
        <taxon>Eurotiomycetidae</taxon>
        <taxon>Eurotiales</taxon>
        <taxon>Aspergillaceae</taxon>
        <taxon>Aspergillus</taxon>
        <taxon>Aspergillus subgen. Circumdati</taxon>
    </lineage>
</organism>
<evidence type="ECO:0000313" key="2">
    <source>
        <dbReference type="Proteomes" id="UP000249748"/>
    </source>
</evidence>
<dbReference type="Proteomes" id="UP000249748">
    <property type="component" value="Unassembled WGS sequence"/>
</dbReference>
<gene>
    <name evidence="1" type="ORF">BO79DRAFT_174223</name>
</gene>
<name>A0ACD1IC95_9EURO</name>
<protein>
    <submittedName>
        <fullName evidence="1">Uncharacterized protein</fullName>
    </submittedName>
</protein>